<evidence type="ECO:0000313" key="2">
    <source>
        <dbReference type="EMBL" id="QVK22606.1"/>
    </source>
</evidence>
<gene>
    <name evidence="2" type="ORF">KHX94_15090</name>
</gene>
<protein>
    <recommendedName>
        <fullName evidence="4">Lysozyme inhibitor LprI N-terminal domain-containing protein</fullName>
    </recommendedName>
</protein>
<evidence type="ECO:0000313" key="3">
    <source>
        <dbReference type="Proteomes" id="UP000676428"/>
    </source>
</evidence>
<proteinExistence type="predicted"/>
<dbReference type="Proteomes" id="UP000676428">
    <property type="component" value="Chromosome"/>
</dbReference>
<reference evidence="2 3" key="1">
    <citation type="journal article" date="2012" name="Int. J. Syst. Evol. Microbiol.">
        <title>Shewanella dokdonensis sp. nov., isolated from seawater.</title>
        <authorList>
            <person name="Sung H.R."/>
            <person name="Yoon J.H."/>
            <person name="Ghim S.Y."/>
        </authorList>
    </citation>
    <scope>NUCLEOTIDE SEQUENCE [LARGE SCALE GENOMIC DNA]</scope>
    <source>
        <strain evidence="2 3">DSM 23626</strain>
    </source>
</reference>
<sequence length="127" mass="14023">MKALYLTSFLLASLLPVAHASQIESCRAASENAMCQSYLEGVVDGALMYKPRAVGARLESNDYQSRALKYRGGKRFQEANRQYCLERLPDRGHLVNGLTEAFGSGEVTDSASLQEAVFSLLDCQRLQ</sequence>
<feature type="signal peptide" evidence="1">
    <location>
        <begin position="1"/>
        <end position="20"/>
    </location>
</feature>
<organism evidence="2 3">
    <name type="scientific">Shewanella dokdonensis</name>
    <dbReference type="NCBI Taxonomy" id="712036"/>
    <lineage>
        <taxon>Bacteria</taxon>
        <taxon>Pseudomonadati</taxon>
        <taxon>Pseudomonadota</taxon>
        <taxon>Gammaproteobacteria</taxon>
        <taxon>Alteromonadales</taxon>
        <taxon>Shewanellaceae</taxon>
        <taxon>Shewanella</taxon>
    </lineage>
</organism>
<keyword evidence="3" id="KW-1185">Reference proteome</keyword>
<name>A0ABX8DD81_9GAMM</name>
<accession>A0ABX8DD81</accession>
<feature type="chain" id="PRO_5046798566" description="Lysozyme inhibitor LprI N-terminal domain-containing protein" evidence="1">
    <location>
        <begin position="21"/>
        <end position="127"/>
    </location>
</feature>
<evidence type="ECO:0008006" key="4">
    <source>
        <dbReference type="Google" id="ProtNLM"/>
    </source>
</evidence>
<dbReference type="EMBL" id="CP074572">
    <property type="protein sequence ID" value="QVK22606.1"/>
    <property type="molecule type" value="Genomic_DNA"/>
</dbReference>
<keyword evidence="1" id="KW-0732">Signal</keyword>
<evidence type="ECO:0000256" key="1">
    <source>
        <dbReference type="SAM" id="SignalP"/>
    </source>
</evidence>
<dbReference type="RefSeq" id="WP_213681258.1">
    <property type="nucleotide sequence ID" value="NZ_CP074572.1"/>
</dbReference>